<keyword evidence="5 7" id="KW-0975">Bacterial flagellum</keyword>
<evidence type="ECO:0000256" key="2">
    <source>
        <dbReference type="ARBA" id="ARBA00022692"/>
    </source>
</evidence>
<comment type="similarity">
    <text evidence="6 7">Belongs to the FliO/MopB family.</text>
</comment>
<protein>
    <recommendedName>
        <fullName evidence="7">Flagellar protein</fullName>
    </recommendedName>
</protein>
<dbReference type="InterPro" id="IPR022781">
    <property type="entry name" value="Flagellar_biosynth_FliO"/>
</dbReference>
<evidence type="ECO:0000313" key="8">
    <source>
        <dbReference type="EMBL" id="SDY39078.1"/>
    </source>
</evidence>
<dbReference type="PANTHER" id="PTHR38766:SF1">
    <property type="entry name" value="FLAGELLAR PROTEIN FLIO"/>
    <property type="match status" value="1"/>
</dbReference>
<evidence type="ECO:0000256" key="6">
    <source>
        <dbReference type="ARBA" id="ARBA00037937"/>
    </source>
</evidence>
<keyword evidence="3 7" id="KW-1133">Transmembrane helix</keyword>
<dbReference type="PANTHER" id="PTHR38766">
    <property type="entry name" value="FLAGELLAR PROTEIN FLIO"/>
    <property type="match status" value="1"/>
</dbReference>
<proteinExistence type="inferred from homology"/>
<dbReference type="EMBL" id="FNOY01000033">
    <property type="protein sequence ID" value="SDY39078.1"/>
    <property type="molecule type" value="Genomic_DNA"/>
</dbReference>
<dbReference type="InterPro" id="IPR052205">
    <property type="entry name" value="FliO/MopB"/>
</dbReference>
<dbReference type="GO" id="GO:0044781">
    <property type="term" value="P:bacterial-type flagellum organization"/>
    <property type="evidence" value="ECO:0007669"/>
    <property type="project" value="UniProtKB-UniRule"/>
</dbReference>
<accession>A0A1H3JI36</accession>
<reference evidence="8 9" key="1">
    <citation type="submission" date="2016-10" db="EMBL/GenBank/DDBJ databases">
        <authorList>
            <person name="de Groot N.N."/>
        </authorList>
    </citation>
    <scope>NUCLEOTIDE SEQUENCE [LARGE SCALE GENOMIC DNA]</scope>
    <source>
        <strain evidence="8 9">Nm1</strain>
    </source>
</reference>
<evidence type="ECO:0000256" key="3">
    <source>
        <dbReference type="ARBA" id="ARBA00022989"/>
    </source>
</evidence>
<feature type="transmembrane region" description="Helical" evidence="7">
    <location>
        <begin position="44"/>
        <end position="61"/>
    </location>
</feature>
<dbReference type="Pfam" id="PF04347">
    <property type="entry name" value="FliO"/>
    <property type="match status" value="1"/>
</dbReference>
<evidence type="ECO:0000256" key="7">
    <source>
        <dbReference type="RuleBase" id="RU362064"/>
    </source>
</evidence>
<keyword evidence="2 7" id="KW-0812">Transmembrane</keyword>
<dbReference type="Proteomes" id="UP000198640">
    <property type="component" value="Unassembled WGS sequence"/>
</dbReference>
<comment type="subcellular location">
    <subcellularLocation>
        <location evidence="7">Cell membrane</location>
    </subcellularLocation>
    <subcellularLocation>
        <location evidence="7">Bacterial flagellum basal body</location>
    </subcellularLocation>
</comment>
<dbReference type="NCBIfam" id="TIGR03500">
    <property type="entry name" value="FliO_TIGR"/>
    <property type="match status" value="1"/>
</dbReference>
<gene>
    <name evidence="8" type="ORF">SAMN05421881_10334</name>
</gene>
<dbReference type="GO" id="GO:0005886">
    <property type="term" value="C:plasma membrane"/>
    <property type="evidence" value="ECO:0007669"/>
    <property type="project" value="UniProtKB-SubCell"/>
</dbReference>
<keyword evidence="4 7" id="KW-0472">Membrane</keyword>
<keyword evidence="9" id="KW-1185">Reference proteome</keyword>
<organism evidence="8 9">
    <name type="scientific">Nitrosomonas halophila</name>
    <dbReference type="NCBI Taxonomy" id="44576"/>
    <lineage>
        <taxon>Bacteria</taxon>
        <taxon>Pseudomonadati</taxon>
        <taxon>Pseudomonadota</taxon>
        <taxon>Betaproteobacteria</taxon>
        <taxon>Nitrosomonadales</taxon>
        <taxon>Nitrosomonadaceae</taxon>
        <taxon>Nitrosomonas</taxon>
    </lineage>
</organism>
<evidence type="ECO:0000313" key="9">
    <source>
        <dbReference type="Proteomes" id="UP000198640"/>
    </source>
</evidence>
<keyword evidence="1 7" id="KW-1003">Cell membrane</keyword>
<evidence type="ECO:0000256" key="1">
    <source>
        <dbReference type="ARBA" id="ARBA00022475"/>
    </source>
</evidence>
<dbReference type="GO" id="GO:0009425">
    <property type="term" value="C:bacterial-type flagellum basal body"/>
    <property type="evidence" value="ECO:0007669"/>
    <property type="project" value="UniProtKB-SubCell"/>
</dbReference>
<keyword evidence="8" id="KW-0969">Cilium</keyword>
<keyword evidence="8" id="KW-0282">Flagellum</keyword>
<sequence length="147" mass="16013">MSRLPAWIALTLCAPVQVYAESAQNQRFAVPPPVISMENMLQLSAGLLIVLALIGLIAWLFKKIGIHPGGKPGVLKIITSTSIGQRERVVLTEIGDTWLVLGVAPGHVTLLHRMDKQNHWVNQAAATPPGEEFSDKLQANLKQDHAQ</sequence>
<evidence type="ECO:0000256" key="4">
    <source>
        <dbReference type="ARBA" id="ARBA00023136"/>
    </source>
</evidence>
<dbReference type="AlphaFoldDB" id="A0A1H3JI36"/>
<name>A0A1H3JI36_9PROT</name>
<keyword evidence="8" id="KW-0966">Cell projection</keyword>
<dbReference type="RefSeq" id="WP_090414307.1">
    <property type="nucleotide sequence ID" value="NZ_FNOY01000033.1"/>
</dbReference>
<dbReference type="OrthoDB" id="9182371at2"/>
<evidence type="ECO:0000256" key="5">
    <source>
        <dbReference type="ARBA" id="ARBA00023143"/>
    </source>
</evidence>
<dbReference type="STRING" id="44576.SAMN05421881_10334"/>